<organism evidence="2 3">
    <name type="scientific">Hyaloscypha bicolor E</name>
    <dbReference type="NCBI Taxonomy" id="1095630"/>
    <lineage>
        <taxon>Eukaryota</taxon>
        <taxon>Fungi</taxon>
        <taxon>Dikarya</taxon>
        <taxon>Ascomycota</taxon>
        <taxon>Pezizomycotina</taxon>
        <taxon>Leotiomycetes</taxon>
        <taxon>Helotiales</taxon>
        <taxon>Hyaloscyphaceae</taxon>
        <taxon>Hyaloscypha</taxon>
        <taxon>Hyaloscypha bicolor</taxon>
    </lineage>
</organism>
<keyword evidence="3" id="KW-1185">Reference proteome</keyword>
<dbReference type="GeneID" id="36596166"/>
<evidence type="ECO:0000256" key="1">
    <source>
        <dbReference type="SAM" id="SignalP"/>
    </source>
</evidence>
<dbReference type="InParanoid" id="A0A2J6SQK6"/>
<sequence length="120" mass="12905">MQFNVAACLILPMVMSTAIAIPVSGESLPLKAGTSAAVDDLAAWQAIVDEYYSGDSSVENRGLEKRSNVPGMHCGFARFLHIKEDAKCAAAIEVEVVNPEIELGLQAVHLWPPLSNMRPL</sequence>
<dbReference type="RefSeq" id="XP_024729972.1">
    <property type="nucleotide sequence ID" value="XM_024888090.1"/>
</dbReference>
<dbReference type="AlphaFoldDB" id="A0A2J6SQK6"/>
<accession>A0A2J6SQK6</accession>
<name>A0A2J6SQK6_9HELO</name>
<protein>
    <submittedName>
        <fullName evidence="2">Uncharacterized protein</fullName>
    </submittedName>
</protein>
<dbReference type="EMBL" id="KZ613895">
    <property type="protein sequence ID" value="PMD53068.1"/>
    <property type="molecule type" value="Genomic_DNA"/>
</dbReference>
<keyword evidence="1" id="KW-0732">Signal</keyword>
<evidence type="ECO:0000313" key="2">
    <source>
        <dbReference type="EMBL" id="PMD53068.1"/>
    </source>
</evidence>
<gene>
    <name evidence="2" type="ORF">K444DRAFT_704748</name>
</gene>
<dbReference type="OrthoDB" id="4826074at2759"/>
<feature type="signal peptide" evidence="1">
    <location>
        <begin position="1"/>
        <end position="20"/>
    </location>
</feature>
<reference evidence="2 3" key="1">
    <citation type="submission" date="2016-04" db="EMBL/GenBank/DDBJ databases">
        <title>A degradative enzymes factory behind the ericoid mycorrhizal symbiosis.</title>
        <authorList>
            <consortium name="DOE Joint Genome Institute"/>
            <person name="Martino E."/>
            <person name="Morin E."/>
            <person name="Grelet G."/>
            <person name="Kuo A."/>
            <person name="Kohler A."/>
            <person name="Daghino S."/>
            <person name="Barry K."/>
            <person name="Choi C."/>
            <person name="Cichocki N."/>
            <person name="Clum A."/>
            <person name="Copeland A."/>
            <person name="Hainaut M."/>
            <person name="Haridas S."/>
            <person name="Labutti K."/>
            <person name="Lindquist E."/>
            <person name="Lipzen A."/>
            <person name="Khouja H.-R."/>
            <person name="Murat C."/>
            <person name="Ohm R."/>
            <person name="Olson A."/>
            <person name="Spatafora J."/>
            <person name="Veneault-Fourrey C."/>
            <person name="Henrissat B."/>
            <person name="Grigoriev I."/>
            <person name="Martin F."/>
            <person name="Perotto S."/>
        </authorList>
    </citation>
    <scope>NUCLEOTIDE SEQUENCE [LARGE SCALE GENOMIC DNA]</scope>
    <source>
        <strain evidence="2 3">E</strain>
    </source>
</reference>
<dbReference type="Proteomes" id="UP000235371">
    <property type="component" value="Unassembled WGS sequence"/>
</dbReference>
<evidence type="ECO:0000313" key="3">
    <source>
        <dbReference type="Proteomes" id="UP000235371"/>
    </source>
</evidence>
<proteinExistence type="predicted"/>
<feature type="chain" id="PRO_5014390301" evidence="1">
    <location>
        <begin position="21"/>
        <end position="120"/>
    </location>
</feature>